<dbReference type="InterPro" id="IPR001851">
    <property type="entry name" value="ABC_transp_permease"/>
</dbReference>
<evidence type="ECO:0000256" key="5">
    <source>
        <dbReference type="ARBA" id="ARBA00022519"/>
    </source>
</evidence>
<dbReference type="EMBL" id="BLIR01000003">
    <property type="protein sequence ID" value="GFE41581.1"/>
    <property type="molecule type" value="Genomic_DNA"/>
</dbReference>
<accession>A0A640V3P3</accession>
<keyword evidence="8 12" id="KW-0472">Membrane</keyword>
<dbReference type="GeneID" id="96287313"/>
<comment type="subcellular location">
    <subcellularLocation>
        <location evidence="1">Cell membrane</location>
        <topology evidence="1">Multi-pass membrane protein</topology>
    </subcellularLocation>
</comment>
<keyword evidence="14" id="KW-1185">Reference proteome</keyword>
<dbReference type="CDD" id="cd06579">
    <property type="entry name" value="TM_PBP1_transp_AraH_like"/>
    <property type="match status" value="1"/>
</dbReference>
<evidence type="ECO:0000256" key="3">
    <source>
        <dbReference type="ARBA" id="ARBA00022448"/>
    </source>
</evidence>
<dbReference type="RefSeq" id="WP_159748614.1">
    <property type="nucleotide sequence ID" value="NZ_BLIR01000003.1"/>
</dbReference>
<evidence type="ECO:0000313" key="13">
    <source>
        <dbReference type="EMBL" id="GFE41581.1"/>
    </source>
</evidence>
<comment type="caution">
    <text evidence="13">The sequence shown here is derived from an EMBL/GenBank/DDBJ whole genome shotgun (WGS) entry which is preliminary data.</text>
</comment>
<organism evidence="13 14">
    <name type="scientific">Streptomyces tubercidicus</name>
    <dbReference type="NCBI Taxonomy" id="47759"/>
    <lineage>
        <taxon>Bacteria</taxon>
        <taxon>Bacillati</taxon>
        <taxon>Actinomycetota</taxon>
        <taxon>Actinomycetes</taxon>
        <taxon>Kitasatosporales</taxon>
        <taxon>Streptomycetaceae</taxon>
        <taxon>Streptomyces</taxon>
    </lineage>
</organism>
<proteinExistence type="predicted"/>
<evidence type="ECO:0000256" key="2">
    <source>
        <dbReference type="ARBA" id="ARBA00011262"/>
    </source>
</evidence>
<reference evidence="13 14" key="1">
    <citation type="submission" date="2019-12" db="EMBL/GenBank/DDBJ databases">
        <title>Whole genome shotgun sequence of Streptomyces tubercidicus NBRC 13090.</title>
        <authorList>
            <person name="Ichikawa N."/>
            <person name="Kimura A."/>
            <person name="Kitahashi Y."/>
            <person name="Komaki H."/>
            <person name="Tamura T."/>
        </authorList>
    </citation>
    <scope>NUCLEOTIDE SEQUENCE [LARGE SCALE GENOMIC DNA]</scope>
    <source>
        <strain evidence="13 14">NBRC 13090</strain>
    </source>
</reference>
<evidence type="ECO:0000256" key="4">
    <source>
        <dbReference type="ARBA" id="ARBA00022475"/>
    </source>
</evidence>
<protein>
    <recommendedName>
        <fullName evidence="10">Autoinducer 2 import system permease protein LsrC</fullName>
    </recommendedName>
</protein>
<gene>
    <name evidence="13" type="ORF">Stube_62540</name>
</gene>
<dbReference type="PANTHER" id="PTHR32196">
    <property type="entry name" value="ABC TRANSPORTER PERMEASE PROTEIN YPHD-RELATED-RELATED"/>
    <property type="match status" value="1"/>
</dbReference>
<evidence type="ECO:0000256" key="12">
    <source>
        <dbReference type="SAM" id="Phobius"/>
    </source>
</evidence>
<dbReference type="GO" id="GO:0022857">
    <property type="term" value="F:transmembrane transporter activity"/>
    <property type="evidence" value="ECO:0007669"/>
    <property type="project" value="InterPro"/>
</dbReference>
<dbReference type="Proteomes" id="UP000431826">
    <property type="component" value="Unassembled WGS sequence"/>
</dbReference>
<feature type="transmembrane region" description="Helical" evidence="12">
    <location>
        <begin position="264"/>
        <end position="290"/>
    </location>
</feature>
<keyword evidence="5" id="KW-0997">Cell inner membrane</keyword>
<evidence type="ECO:0000256" key="8">
    <source>
        <dbReference type="ARBA" id="ARBA00023136"/>
    </source>
</evidence>
<feature type="transmembrane region" description="Helical" evidence="12">
    <location>
        <begin position="222"/>
        <end position="244"/>
    </location>
</feature>
<feature type="transmembrane region" description="Helical" evidence="12">
    <location>
        <begin position="54"/>
        <end position="72"/>
    </location>
</feature>
<dbReference type="PANTHER" id="PTHR32196:SF29">
    <property type="entry name" value="AUTOINDUCER 2 IMPORT SYSTEM PERMEASE PROTEIN LSRC"/>
    <property type="match status" value="1"/>
</dbReference>
<evidence type="ECO:0000313" key="14">
    <source>
        <dbReference type="Proteomes" id="UP000431826"/>
    </source>
</evidence>
<keyword evidence="6 12" id="KW-0812">Transmembrane</keyword>
<evidence type="ECO:0000256" key="9">
    <source>
        <dbReference type="ARBA" id="ARBA00025439"/>
    </source>
</evidence>
<dbReference type="GO" id="GO:0005886">
    <property type="term" value="C:plasma membrane"/>
    <property type="evidence" value="ECO:0007669"/>
    <property type="project" value="UniProtKB-SubCell"/>
</dbReference>
<feature type="region of interest" description="Disordered" evidence="11">
    <location>
        <begin position="325"/>
        <end position="359"/>
    </location>
</feature>
<feature type="transmembrane region" description="Helical" evidence="12">
    <location>
        <begin position="172"/>
        <end position="193"/>
    </location>
</feature>
<sequence length="359" mass="36439">MITTHDRGARGVAALRRFSRTTTMTLLCVVLAGSLALGAASGGSFFEGPSVRTFLQYLAAPVLIGLAQMVALCVGQLNLAVGALGGFTACLMGVLMADRGMPAGVAVAAGVLTATAVGLVTGLFIVATKINGFIVTLGTMTILLGAQYRLAGTRTVDGYSAGLRDLGRAAPLNIPLVFLTALVAAALLAAFLYRSTAGRRLLAAGGNPLAARLSGISTDRQIVLAHTLSGLLTGVAALTATASLPGVNRSVGGDWLLPSFAAPIIGGVALTGGSVAVLGTVLAAFVMRLIDAARAQFSLDPSWVNFLIGLVVLGTVVGGRIHQTHLEKKGSSHGRTPPEPPESAVRPAATVLPQMRGSR</sequence>
<feature type="transmembrane region" description="Helical" evidence="12">
    <location>
        <begin position="21"/>
        <end position="42"/>
    </location>
</feature>
<evidence type="ECO:0000256" key="10">
    <source>
        <dbReference type="ARBA" id="ARBA00039382"/>
    </source>
</evidence>
<comment type="subunit">
    <text evidence="2">The complex is composed of two ATP-binding proteins (LsrA), two transmembrane proteins (LsrC and LsrD) and a solute-binding protein (LsrB).</text>
</comment>
<evidence type="ECO:0000256" key="6">
    <source>
        <dbReference type="ARBA" id="ARBA00022692"/>
    </source>
</evidence>
<evidence type="ECO:0000256" key="1">
    <source>
        <dbReference type="ARBA" id="ARBA00004651"/>
    </source>
</evidence>
<dbReference type="OrthoDB" id="3468954at2"/>
<name>A0A640V3P3_9ACTN</name>
<feature type="transmembrane region" description="Helical" evidence="12">
    <location>
        <begin position="133"/>
        <end position="152"/>
    </location>
</feature>
<dbReference type="AlphaFoldDB" id="A0A640V3P3"/>
<feature type="transmembrane region" description="Helical" evidence="12">
    <location>
        <begin position="103"/>
        <end position="126"/>
    </location>
</feature>
<feature type="transmembrane region" description="Helical" evidence="12">
    <location>
        <begin position="79"/>
        <end position="97"/>
    </location>
</feature>
<keyword evidence="3" id="KW-0813">Transport</keyword>
<keyword evidence="4" id="KW-1003">Cell membrane</keyword>
<comment type="function">
    <text evidence="9">Part of the ABC transporter complex LsrABCD involved in autoinducer 2 (AI-2) import. Probably responsible for the translocation of the substrate across the membrane.</text>
</comment>
<dbReference type="Pfam" id="PF02653">
    <property type="entry name" value="BPD_transp_2"/>
    <property type="match status" value="1"/>
</dbReference>
<evidence type="ECO:0000256" key="11">
    <source>
        <dbReference type="SAM" id="MobiDB-lite"/>
    </source>
</evidence>
<evidence type="ECO:0000256" key="7">
    <source>
        <dbReference type="ARBA" id="ARBA00022989"/>
    </source>
</evidence>
<keyword evidence="7 12" id="KW-1133">Transmembrane helix</keyword>